<evidence type="ECO:0000313" key="2">
    <source>
        <dbReference type="EMBL" id="TCO16632.1"/>
    </source>
</evidence>
<accession>A0A4R2GYW3</accession>
<organism evidence="2 3">
    <name type="scientific">Kribbella steppae</name>
    <dbReference type="NCBI Taxonomy" id="2512223"/>
    <lineage>
        <taxon>Bacteria</taxon>
        <taxon>Bacillati</taxon>
        <taxon>Actinomycetota</taxon>
        <taxon>Actinomycetes</taxon>
        <taxon>Propionibacteriales</taxon>
        <taxon>Kribbellaceae</taxon>
        <taxon>Kribbella</taxon>
    </lineage>
</organism>
<gene>
    <name evidence="2" type="ORF">EV652_120127</name>
</gene>
<comment type="caution">
    <text evidence="2">The sequence shown here is derived from an EMBL/GenBank/DDBJ whole genome shotgun (WGS) entry which is preliminary data.</text>
</comment>
<evidence type="ECO:0000313" key="3">
    <source>
        <dbReference type="Proteomes" id="UP000294508"/>
    </source>
</evidence>
<dbReference type="EMBL" id="SLWN01000020">
    <property type="protein sequence ID" value="TCO16632.1"/>
    <property type="molecule type" value="Genomic_DNA"/>
</dbReference>
<reference evidence="2 3" key="1">
    <citation type="journal article" date="2015" name="Stand. Genomic Sci.">
        <title>Genomic Encyclopedia of Bacterial and Archaeal Type Strains, Phase III: the genomes of soil and plant-associated and newly described type strains.</title>
        <authorList>
            <person name="Whitman W.B."/>
            <person name="Woyke T."/>
            <person name="Klenk H.P."/>
            <person name="Zhou Y."/>
            <person name="Lilburn T.G."/>
            <person name="Beck B.J."/>
            <person name="De Vos P."/>
            <person name="Vandamme P."/>
            <person name="Eisen J.A."/>
            <person name="Garrity G."/>
            <person name="Hugenholtz P."/>
            <person name="Kyrpides N.C."/>
        </authorList>
    </citation>
    <scope>NUCLEOTIDE SEQUENCE [LARGE SCALE GENOMIC DNA]</scope>
    <source>
        <strain evidence="2 3">VKM Ac-2572</strain>
    </source>
</reference>
<name>A0A4R2GYW3_9ACTN</name>
<dbReference type="Proteomes" id="UP000294508">
    <property type="component" value="Unassembled WGS sequence"/>
</dbReference>
<sequence length="42" mass="3951">MVAAGYTQSTDSVAGLGTTVRDRSGPHSGGTAAAGTVAPCGD</sequence>
<protein>
    <submittedName>
        <fullName evidence="2">Uncharacterized protein</fullName>
    </submittedName>
</protein>
<proteinExistence type="predicted"/>
<feature type="region of interest" description="Disordered" evidence="1">
    <location>
        <begin position="1"/>
        <end position="42"/>
    </location>
</feature>
<keyword evidence="3" id="KW-1185">Reference proteome</keyword>
<dbReference type="AlphaFoldDB" id="A0A4R2GYW3"/>
<feature type="compositionally biased region" description="Polar residues" evidence="1">
    <location>
        <begin position="1"/>
        <end position="12"/>
    </location>
</feature>
<evidence type="ECO:0000256" key="1">
    <source>
        <dbReference type="SAM" id="MobiDB-lite"/>
    </source>
</evidence>